<keyword evidence="1" id="KW-0472">Membrane</keyword>
<keyword evidence="3" id="KW-1185">Reference proteome</keyword>
<evidence type="ECO:0000256" key="1">
    <source>
        <dbReference type="SAM" id="Phobius"/>
    </source>
</evidence>
<name>A0A372LUS0_9BACI</name>
<proteinExistence type="predicted"/>
<evidence type="ECO:0000313" key="2">
    <source>
        <dbReference type="EMBL" id="RFU71314.1"/>
    </source>
</evidence>
<dbReference type="RefSeq" id="WP_117324996.1">
    <property type="nucleotide sequence ID" value="NZ_QVTE01000005.1"/>
</dbReference>
<keyword evidence="1" id="KW-1133">Transmembrane helix</keyword>
<dbReference type="EMBL" id="QVTE01000005">
    <property type="protein sequence ID" value="RFU71314.1"/>
    <property type="molecule type" value="Genomic_DNA"/>
</dbReference>
<gene>
    <name evidence="2" type="ORF">D0469_02035</name>
</gene>
<dbReference type="OrthoDB" id="1708317at2"/>
<feature type="transmembrane region" description="Helical" evidence="1">
    <location>
        <begin position="6"/>
        <end position="25"/>
    </location>
</feature>
<organism evidence="2 3">
    <name type="scientific">Peribacillus saganii</name>
    <dbReference type="NCBI Taxonomy" id="2303992"/>
    <lineage>
        <taxon>Bacteria</taxon>
        <taxon>Bacillati</taxon>
        <taxon>Bacillota</taxon>
        <taxon>Bacilli</taxon>
        <taxon>Bacillales</taxon>
        <taxon>Bacillaceae</taxon>
        <taxon>Peribacillus</taxon>
    </lineage>
</organism>
<keyword evidence="1" id="KW-0812">Transmembrane</keyword>
<sequence>MSAIVIAFSIILNVITIFAVIILYLRQNRLASLEQKQLNSQNEIEEILAGFMMEMKEENEQLVAKIKEFKKEENQVRTGKSSLGSVRIPPEQAHAAELRDAPGQIREHSMVSKPISASKVQVSKKKAAVAYKTNPGPDKNEADQEFVFPVQTEDLLEISSITEEPTQPKDAQDQTQTIESSQHFRQALQNELDQHKKSESVNQSAAEKAVLLYKQGKSIENIAKKLNKGKTEVELLLKFHR</sequence>
<protein>
    <submittedName>
        <fullName evidence="2">Uncharacterized protein</fullName>
    </submittedName>
</protein>
<reference evidence="2 3" key="1">
    <citation type="submission" date="2018-08" db="EMBL/GenBank/DDBJ databases">
        <title>Bacillus chawlae sp. nov., Bacillus glennii sp. nov., and Bacillus saganii sp. nov. Isolated from the Vehicle Assembly Building at Kennedy Space Center where the Viking Spacecraft were Assembled.</title>
        <authorList>
            <person name="Seuylemezian A."/>
            <person name="Vaishampayan P."/>
        </authorList>
    </citation>
    <scope>NUCLEOTIDE SEQUENCE [LARGE SCALE GENOMIC DNA]</scope>
    <source>
        <strain evidence="2 3">V47-23a</strain>
    </source>
</reference>
<evidence type="ECO:0000313" key="3">
    <source>
        <dbReference type="Proteomes" id="UP000264541"/>
    </source>
</evidence>
<dbReference type="Proteomes" id="UP000264541">
    <property type="component" value="Unassembled WGS sequence"/>
</dbReference>
<comment type="caution">
    <text evidence="2">The sequence shown here is derived from an EMBL/GenBank/DDBJ whole genome shotgun (WGS) entry which is preliminary data.</text>
</comment>
<dbReference type="AlphaFoldDB" id="A0A372LUS0"/>
<accession>A0A372LUS0</accession>